<reference evidence="2" key="1">
    <citation type="journal article" date="2014" name="Int. J. Syst. Evol. Microbiol.">
        <title>Complete genome sequence of Corynebacterium casei LMG S-19264T (=DSM 44701T), isolated from a smear-ripened cheese.</title>
        <authorList>
            <consortium name="US DOE Joint Genome Institute (JGI-PGF)"/>
            <person name="Walter F."/>
            <person name="Albersmeier A."/>
            <person name="Kalinowski J."/>
            <person name="Ruckert C."/>
        </authorList>
    </citation>
    <scope>NUCLEOTIDE SEQUENCE</scope>
    <source>
        <strain evidence="2">VKM B-2555</strain>
    </source>
</reference>
<sequence>MKIARILNVVAVVALVGAAVTVYRIKYDATLHSENVAKLKRQIAAENDAIAVLKAEWAFLARPDRVQAFAERHLELKPLQRNQTITLASLPSRPAPVDEIGNKLEALGLIGADASIAVETPAAAAAKKAAPPAPAKKATIAVKPASELKAPANRPKPRPLATPKPSQPLNITDFLRQNPGLLQ</sequence>
<dbReference type="AlphaFoldDB" id="A0A9W6JGL0"/>
<dbReference type="Proteomes" id="UP001143364">
    <property type="component" value="Unassembled WGS sequence"/>
</dbReference>
<name>A0A9W6JGL0_9HYPH</name>
<evidence type="ECO:0008006" key="4">
    <source>
        <dbReference type="Google" id="ProtNLM"/>
    </source>
</evidence>
<dbReference type="RefSeq" id="WP_271203965.1">
    <property type="nucleotide sequence ID" value="NZ_BSFK01000005.1"/>
</dbReference>
<comment type="caution">
    <text evidence="2">The sequence shown here is derived from an EMBL/GenBank/DDBJ whole genome shotgun (WGS) entry which is preliminary data.</text>
</comment>
<feature type="region of interest" description="Disordered" evidence="1">
    <location>
        <begin position="127"/>
        <end position="183"/>
    </location>
</feature>
<evidence type="ECO:0000313" key="3">
    <source>
        <dbReference type="Proteomes" id="UP001143364"/>
    </source>
</evidence>
<gene>
    <name evidence="2" type="ORF">GCM10008171_12950</name>
</gene>
<protein>
    <recommendedName>
        <fullName evidence="4">Cell division protein FtsL</fullName>
    </recommendedName>
</protein>
<organism evidence="2 3">
    <name type="scientific">Methylopila jiangsuensis</name>
    <dbReference type="NCBI Taxonomy" id="586230"/>
    <lineage>
        <taxon>Bacteria</taxon>
        <taxon>Pseudomonadati</taxon>
        <taxon>Pseudomonadota</taxon>
        <taxon>Alphaproteobacteria</taxon>
        <taxon>Hyphomicrobiales</taxon>
        <taxon>Methylopilaceae</taxon>
        <taxon>Methylopila</taxon>
    </lineage>
</organism>
<proteinExistence type="predicted"/>
<dbReference type="EMBL" id="BSFK01000005">
    <property type="protein sequence ID" value="GLK76041.1"/>
    <property type="molecule type" value="Genomic_DNA"/>
</dbReference>
<keyword evidence="3" id="KW-1185">Reference proteome</keyword>
<evidence type="ECO:0000256" key="1">
    <source>
        <dbReference type="SAM" id="MobiDB-lite"/>
    </source>
</evidence>
<accession>A0A9W6JGL0</accession>
<evidence type="ECO:0000313" key="2">
    <source>
        <dbReference type="EMBL" id="GLK76041.1"/>
    </source>
</evidence>
<reference evidence="2" key="2">
    <citation type="submission" date="2023-01" db="EMBL/GenBank/DDBJ databases">
        <authorList>
            <person name="Sun Q."/>
            <person name="Evtushenko L."/>
        </authorList>
    </citation>
    <scope>NUCLEOTIDE SEQUENCE</scope>
    <source>
        <strain evidence="2">VKM B-2555</strain>
    </source>
</reference>
<feature type="compositionally biased region" description="Low complexity" evidence="1">
    <location>
        <begin position="127"/>
        <end position="145"/>
    </location>
</feature>